<dbReference type="GO" id="GO:0003677">
    <property type="term" value="F:DNA binding"/>
    <property type="evidence" value="ECO:0007669"/>
    <property type="project" value="UniProtKB-KW"/>
</dbReference>
<evidence type="ECO:0000256" key="1">
    <source>
        <dbReference type="ARBA" id="ARBA00008857"/>
    </source>
</evidence>
<dbReference type="InterPro" id="IPR011010">
    <property type="entry name" value="DNA_brk_join_enz"/>
</dbReference>
<reference evidence="4 5" key="1">
    <citation type="submission" date="2018-08" db="EMBL/GenBank/DDBJ databases">
        <title>A genome reference for cultivated species of the human gut microbiota.</title>
        <authorList>
            <person name="Zou Y."/>
            <person name="Xue W."/>
            <person name="Luo G."/>
        </authorList>
    </citation>
    <scope>NUCLEOTIDE SEQUENCE [LARGE SCALE GENOMIC DNA]</scope>
    <source>
        <strain evidence="4 5">AM23-3</strain>
    </source>
</reference>
<protein>
    <recommendedName>
        <fullName evidence="3">Integrase SAM-like N-terminal domain-containing protein</fullName>
    </recommendedName>
</protein>
<evidence type="ECO:0000259" key="3">
    <source>
        <dbReference type="Pfam" id="PF14659"/>
    </source>
</evidence>
<name>A0A414QY74_9FIRM</name>
<gene>
    <name evidence="4" type="ORF">DW656_00205</name>
</gene>
<evidence type="ECO:0000313" key="5">
    <source>
        <dbReference type="Proteomes" id="UP000284579"/>
    </source>
</evidence>
<comment type="similarity">
    <text evidence="1">Belongs to the 'phage' integrase family.</text>
</comment>
<dbReference type="SUPFAM" id="SSF56349">
    <property type="entry name" value="DNA breaking-rejoining enzymes"/>
    <property type="match status" value="1"/>
</dbReference>
<evidence type="ECO:0000313" key="4">
    <source>
        <dbReference type="EMBL" id="RHF85736.1"/>
    </source>
</evidence>
<dbReference type="Pfam" id="PF14659">
    <property type="entry name" value="Phage_int_SAM_3"/>
    <property type="match status" value="1"/>
</dbReference>
<dbReference type="Gene3D" id="1.10.150.130">
    <property type="match status" value="1"/>
</dbReference>
<organism evidence="4 5">
    <name type="scientific">Coprococcus comes</name>
    <dbReference type="NCBI Taxonomy" id="410072"/>
    <lineage>
        <taxon>Bacteria</taxon>
        <taxon>Bacillati</taxon>
        <taxon>Bacillota</taxon>
        <taxon>Clostridia</taxon>
        <taxon>Lachnospirales</taxon>
        <taxon>Lachnospiraceae</taxon>
        <taxon>Coprococcus</taxon>
    </lineage>
</organism>
<dbReference type="InterPro" id="IPR010998">
    <property type="entry name" value="Integrase_recombinase_N"/>
</dbReference>
<comment type="caution">
    <text evidence="4">The sequence shown here is derived from an EMBL/GenBank/DDBJ whole genome shotgun (WGS) entry which is preliminary data.</text>
</comment>
<keyword evidence="2" id="KW-0238">DNA-binding</keyword>
<accession>A0A414QY74</accession>
<dbReference type="InterPro" id="IPR004107">
    <property type="entry name" value="Integrase_SAM-like_N"/>
</dbReference>
<dbReference type="EMBL" id="QRHO01000001">
    <property type="protein sequence ID" value="RHF85736.1"/>
    <property type="molecule type" value="Genomic_DNA"/>
</dbReference>
<evidence type="ECO:0000256" key="2">
    <source>
        <dbReference type="ARBA" id="ARBA00023125"/>
    </source>
</evidence>
<dbReference type="AlphaFoldDB" id="A0A414QY74"/>
<dbReference type="RefSeq" id="WP_118198283.1">
    <property type="nucleotide sequence ID" value="NZ_QRHO01000001.1"/>
</dbReference>
<sequence length="75" mass="9371">MQTDASKKTLNDWFDEWMELYVVGKVKPRTVQNYIREYERCKSYIGHKHIKMMKYYTHLEENFVNKEFDKIREKM</sequence>
<dbReference type="GO" id="GO:0015074">
    <property type="term" value="P:DNA integration"/>
    <property type="evidence" value="ECO:0007669"/>
    <property type="project" value="InterPro"/>
</dbReference>
<feature type="domain" description="Integrase SAM-like N-terminal" evidence="3">
    <location>
        <begin position="9"/>
        <end position="66"/>
    </location>
</feature>
<dbReference type="Proteomes" id="UP000284579">
    <property type="component" value="Unassembled WGS sequence"/>
</dbReference>
<proteinExistence type="inferred from homology"/>